<feature type="domain" description="GlxA-like beta barrel" evidence="3">
    <location>
        <begin position="360"/>
        <end position="453"/>
    </location>
</feature>
<evidence type="ECO:0000313" key="4">
    <source>
        <dbReference type="EMBL" id="OGZ39949.1"/>
    </source>
</evidence>
<evidence type="ECO:0000259" key="3">
    <source>
        <dbReference type="Pfam" id="PF21110"/>
    </source>
</evidence>
<evidence type="ECO:0000313" key="5">
    <source>
        <dbReference type="Proteomes" id="UP000177126"/>
    </source>
</evidence>
<dbReference type="AlphaFoldDB" id="A0A1G2FPE6"/>
<proteinExistence type="predicted"/>
<feature type="region of interest" description="Disordered" evidence="1">
    <location>
        <begin position="191"/>
        <end position="225"/>
    </location>
</feature>
<protein>
    <recommendedName>
        <fullName evidence="3">GlxA-like beta barrel domain-containing protein</fullName>
    </recommendedName>
</protein>
<evidence type="ECO:0000256" key="2">
    <source>
        <dbReference type="SAM" id="Phobius"/>
    </source>
</evidence>
<feature type="region of interest" description="Disordered" evidence="1">
    <location>
        <begin position="135"/>
        <end position="167"/>
    </location>
</feature>
<name>A0A1G2FPE6_9BACT</name>
<feature type="transmembrane region" description="Helical" evidence="2">
    <location>
        <begin position="278"/>
        <end position="298"/>
    </location>
</feature>
<comment type="caution">
    <text evidence="4">The sequence shown here is derived from an EMBL/GenBank/DDBJ whole genome shotgun (WGS) entry which is preliminary data.</text>
</comment>
<feature type="compositionally biased region" description="Acidic residues" evidence="1">
    <location>
        <begin position="191"/>
        <end position="218"/>
    </location>
</feature>
<gene>
    <name evidence="4" type="ORF">A3B04_02020</name>
</gene>
<sequence length="652" mass="72854">MAKVINLKSNEDITSVIERLWETGEDEVYLVAAKDSALLKNIIAMKLLKREADRLDKEIILIAKDAVSREMAKRVGITSRVILPKKALEEDGEEEQEVFQEVAQGKFESMIEDEVKIRREGNLSSRQFSDIRPKGATVNKHHSVEVEEEEEKNILPVSEEEGEENKPSFLEKLISKDEPLADDYFAVDKVEDEEGGEEPAEEEQEELSEDDKDNDEEDFPIHGLANGARRIPVKEGKSFFDRLPSLNFRKIKESLKVEEVERRKYKKNPAVPFFSGKFLALFGGATILVALLALYFILSKAEVTIIPKTEAVDQSLSVTADKGISKIDFVQNKIPAQLIKLDKRRSQEFLATGQRQVNDKAKGRIVVYNEYSSSPQTLVEKTRFVAESGQTFRLVKTTTVPGAKISEGKIVASSIDVDVVADQPGSEYNIGPGRFTIPGFQGTPKYNAFYGQSKAAMSGGASGLMKVVTQEDYDKAKKDLWQSLKPALDSEFKNQLPLGLKIIDGAQKEEISSAETDVVVGSPGDKFTMTLKGTATVVLFNEKDILEIIRKKLADKLNNNDLSLVTDKIDYQSAFIDYVRGQLSIKAIVSGKLVWNINVDGLKREISGQSETAIRDIFAKHPEVSEVKIAFWPFWVKSVPSNLDKIIIKVNR</sequence>
<accession>A0A1G2FPE6</accession>
<dbReference type="EMBL" id="MHNF01000044">
    <property type="protein sequence ID" value="OGZ39949.1"/>
    <property type="molecule type" value="Genomic_DNA"/>
</dbReference>
<keyword evidence="2" id="KW-0472">Membrane</keyword>
<organism evidence="4 5">
    <name type="scientific">Candidatus Portnoybacteria bacterium RIFCSPLOWO2_02_FULL_39_11</name>
    <dbReference type="NCBI Taxonomy" id="1802001"/>
    <lineage>
        <taxon>Bacteria</taxon>
        <taxon>Candidatus Portnoyibacteriota</taxon>
    </lineage>
</organism>
<keyword evidence="2" id="KW-1133">Transmembrane helix</keyword>
<dbReference type="Proteomes" id="UP000177126">
    <property type="component" value="Unassembled WGS sequence"/>
</dbReference>
<dbReference type="InterPro" id="IPR049305">
    <property type="entry name" value="GlxA-like_b-barrel"/>
</dbReference>
<keyword evidence="2" id="KW-0812">Transmembrane</keyword>
<dbReference type="Pfam" id="PF21110">
    <property type="entry name" value="GlxA"/>
    <property type="match status" value="1"/>
</dbReference>
<reference evidence="4 5" key="1">
    <citation type="journal article" date="2016" name="Nat. Commun.">
        <title>Thousands of microbial genomes shed light on interconnected biogeochemical processes in an aquifer system.</title>
        <authorList>
            <person name="Anantharaman K."/>
            <person name="Brown C.T."/>
            <person name="Hug L.A."/>
            <person name="Sharon I."/>
            <person name="Castelle C.J."/>
            <person name="Probst A.J."/>
            <person name="Thomas B.C."/>
            <person name="Singh A."/>
            <person name="Wilkins M.J."/>
            <person name="Karaoz U."/>
            <person name="Brodie E.L."/>
            <person name="Williams K.H."/>
            <person name="Hubbard S.S."/>
            <person name="Banfield J.F."/>
        </authorList>
    </citation>
    <scope>NUCLEOTIDE SEQUENCE [LARGE SCALE GENOMIC DNA]</scope>
</reference>
<evidence type="ECO:0000256" key="1">
    <source>
        <dbReference type="SAM" id="MobiDB-lite"/>
    </source>
</evidence>